<dbReference type="Proteomes" id="UP000039865">
    <property type="component" value="Unassembled WGS sequence"/>
</dbReference>
<evidence type="ECO:0000256" key="1">
    <source>
        <dbReference type="ARBA" id="ARBA00009796"/>
    </source>
</evidence>
<dbReference type="PIRSF" id="PIRSF000239">
    <property type="entry name" value="AHPC"/>
    <property type="match status" value="1"/>
</dbReference>
<dbReference type="InParanoid" id="A0A078ACT7"/>
<dbReference type="Pfam" id="PF00578">
    <property type="entry name" value="AhpC-TSA"/>
    <property type="match status" value="1"/>
</dbReference>
<dbReference type="InterPro" id="IPR019479">
    <property type="entry name" value="Peroxiredoxin_C"/>
</dbReference>
<feature type="signal peptide" evidence="11">
    <location>
        <begin position="1"/>
        <end position="17"/>
    </location>
</feature>
<organism evidence="13 14">
    <name type="scientific">Stylonychia lemnae</name>
    <name type="common">Ciliate</name>
    <dbReference type="NCBI Taxonomy" id="5949"/>
    <lineage>
        <taxon>Eukaryota</taxon>
        <taxon>Sar</taxon>
        <taxon>Alveolata</taxon>
        <taxon>Ciliophora</taxon>
        <taxon>Intramacronucleata</taxon>
        <taxon>Spirotrichea</taxon>
        <taxon>Stichotrichia</taxon>
        <taxon>Sporadotrichida</taxon>
        <taxon>Oxytrichidae</taxon>
        <taxon>Stylonychinae</taxon>
        <taxon>Stylonychia</taxon>
    </lineage>
</organism>
<dbReference type="FunCoup" id="A0A078ACT7">
    <property type="interactions" value="112"/>
</dbReference>
<gene>
    <name evidence="13" type="primary">Contig16770.g17865</name>
    <name evidence="13" type="ORF">STYLEM_8672</name>
</gene>
<dbReference type="FunFam" id="3.40.30.10:FF:000003">
    <property type="entry name" value="Peroxiredoxin 1"/>
    <property type="match status" value="1"/>
</dbReference>
<dbReference type="InterPro" id="IPR050217">
    <property type="entry name" value="Peroxiredoxin"/>
</dbReference>
<evidence type="ECO:0000256" key="9">
    <source>
        <dbReference type="PIRNR" id="PIRNR000239"/>
    </source>
</evidence>
<dbReference type="InterPro" id="IPR024706">
    <property type="entry name" value="Peroxiredoxin_AhpC-typ"/>
</dbReference>
<dbReference type="GO" id="GO:0042744">
    <property type="term" value="P:hydrogen peroxide catabolic process"/>
    <property type="evidence" value="ECO:0007669"/>
    <property type="project" value="TreeGrafter"/>
</dbReference>
<dbReference type="AlphaFoldDB" id="A0A078ACT7"/>
<proteinExistence type="inferred from homology"/>
<dbReference type="Pfam" id="PF10417">
    <property type="entry name" value="1-cysPrx_C"/>
    <property type="match status" value="1"/>
</dbReference>
<evidence type="ECO:0000256" key="2">
    <source>
        <dbReference type="ARBA" id="ARBA00013017"/>
    </source>
</evidence>
<keyword evidence="3 9" id="KW-0575">Peroxidase</keyword>
<comment type="function">
    <text evidence="9">Thiol-specific peroxidase that catalyzes the reduction of hydrogen peroxide and organic hydroperoxides to water and alcohols, respectively.</text>
</comment>
<accession>A0A078ACT7</accession>
<keyword evidence="4 9" id="KW-0049">Antioxidant</keyword>
<dbReference type="SUPFAM" id="SSF52833">
    <property type="entry name" value="Thioredoxin-like"/>
    <property type="match status" value="1"/>
</dbReference>
<evidence type="ECO:0000256" key="8">
    <source>
        <dbReference type="ARBA" id="ARBA00049091"/>
    </source>
</evidence>
<evidence type="ECO:0000256" key="5">
    <source>
        <dbReference type="ARBA" id="ARBA00023002"/>
    </source>
</evidence>
<protein>
    <recommendedName>
        <fullName evidence="2">thioredoxin-dependent peroxiredoxin</fullName>
        <ecNumber evidence="2">1.11.1.24</ecNumber>
    </recommendedName>
</protein>
<evidence type="ECO:0000256" key="6">
    <source>
        <dbReference type="ARBA" id="ARBA00023157"/>
    </source>
</evidence>
<keyword evidence="11" id="KW-0732">Signal</keyword>
<comment type="catalytic activity">
    <reaction evidence="8">
        <text>a hydroperoxide + [thioredoxin]-dithiol = an alcohol + [thioredoxin]-disulfide + H2O</text>
        <dbReference type="Rhea" id="RHEA:62620"/>
        <dbReference type="Rhea" id="RHEA-COMP:10698"/>
        <dbReference type="Rhea" id="RHEA-COMP:10700"/>
        <dbReference type="ChEBI" id="CHEBI:15377"/>
        <dbReference type="ChEBI" id="CHEBI:29950"/>
        <dbReference type="ChEBI" id="CHEBI:30879"/>
        <dbReference type="ChEBI" id="CHEBI:35924"/>
        <dbReference type="ChEBI" id="CHEBI:50058"/>
        <dbReference type="EC" id="1.11.1.24"/>
    </reaction>
</comment>
<dbReference type="InterPro" id="IPR000866">
    <property type="entry name" value="AhpC/TSA"/>
</dbReference>
<evidence type="ECO:0000313" key="13">
    <source>
        <dbReference type="EMBL" id="CDW79681.1"/>
    </source>
</evidence>
<dbReference type="GO" id="GO:0008379">
    <property type="term" value="F:thioredoxin peroxidase activity"/>
    <property type="evidence" value="ECO:0007669"/>
    <property type="project" value="TreeGrafter"/>
</dbReference>
<reference evidence="13 14" key="1">
    <citation type="submission" date="2014-06" db="EMBL/GenBank/DDBJ databases">
        <authorList>
            <person name="Swart Estienne"/>
        </authorList>
    </citation>
    <scope>NUCLEOTIDE SEQUENCE [LARGE SCALE GENOMIC DNA]</scope>
    <source>
        <strain evidence="13 14">130c</strain>
    </source>
</reference>
<feature type="chain" id="PRO_5001729369" description="thioredoxin-dependent peroxiredoxin" evidence="11">
    <location>
        <begin position="18"/>
        <end position="221"/>
    </location>
</feature>
<dbReference type="GO" id="GO:0005829">
    <property type="term" value="C:cytosol"/>
    <property type="evidence" value="ECO:0007669"/>
    <property type="project" value="TreeGrafter"/>
</dbReference>
<keyword evidence="7 9" id="KW-0676">Redox-active center</keyword>
<dbReference type="GO" id="GO:0045454">
    <property type="term" value="P:cell redox homeostasis"/>
    <property type="evidence" value="ECO:0007669"/>
    <property type="project" value="TreeGrafter"/>
</dbReference>
<evidence type="ECO:0000256" key="3">
    <source>
        <dbReference type="ARBA" id="ARBA00022559"/>
    </source>
</evidence>
<dbReference type="GO" id="GO:0006979">
    <property type="term" value="P:response to oxidative stress"/>
    <property type="evidence" value="ECO:0007669"/>
    <property type="project" value="TreeGrafter"/>
</dbReference>
<evidence type="ECO:0000256" key="11">
    <source>
        <dbReference type="SAM" id="SignalP"/>
    </source>
</evidence>
<dbReference type="InterPro" id="IPR013766">
    <property type="entry name" value="Thioredoxin_domain"/>
</dbReference>
<evidence type="ECO:0000256" key="4">
    <source>
        <dbReference type="ARBA" id="ARBA00022862"/>
    </source>
</evidence>
<comment type="similarity">
    <text evidence="1">Belongs to the peroxiredoxin family. AhpC/Prx1 subfamily.</text>
</comment>
<dbReference type="OrthoDB" id="185659at2759"/>
<name>A0A078ACT7_STYLE</name>
<evidence type="ECO:0000256" key="10">
    <source>
        <dbReference type="PIRSR" id="PIRSR000239-1"/>
    </source>
</evidence>
<dbReference type="PANTHER" id="PTHR10681">
    <property type="entry name" value="THIOREDOXIN PEROXIDASE"/>
    <property type="match status" value="1"/>
</dbReference>
<dbReference type="Gene3D" id="3.40.30.10">
    <property type="entry name" value="Glutaredoxin"/>
    <property type="match status" value="1"/>
</dbReference>
<dbReference type="GO" id="GO:0033554">
    <property type="term" value="P:cellular response to stress"/>
    <property type="evidence" value="ECO:0007669"/>
    <property type="project" value="TreeGrafter"/>
</dbReference>
<keyword evidence="14" id="KW-1185">Reference proteome</keyword>
<dbReference type="PANTHER" id="PTHR10681:SF176">
    <property type="entry name" value="THIOREDOXIN DOMAIN-CONTAINING PROTEIN"/>
    <property type="match status" value="1"/>
</dbReference>
<feature type="domain" description="Thioredoxin" evidence="12">
    <location>
        <begin position="19"/>
        <end position="183"/>
    </location>
</feature>
<dbReference type="EMBL" id="CCKQ01008241">
    <property type="protein sequence ID" value="CDW79681.1"/>
    <property type="molecule type" value="Genomic_DNA"/>
</dbReference>
<dbReference type="EC" id="1.11.1.24" evidence="2"/>
<feature type="active site" description="Cysteine sulfenic acid (-SOH) intermediate; for peroxidase activity" evidence="10">
    <location>
        <position position="65"/>
    </location>
</feature>
<sequence>MKSVLAISLLLASLTSAYILPRQNAPVFNKVNAVVDAKFQKVSLGDYAGKYLVLLFYPFDFTYVCPTELISFSENIQKFKELGAEVLGISTDSHFTHLAWIKTPRTEGGLGHIEYPLIADISKEISRSYGVLVEDHNDDLYGAALRGLFVIDGNGKIRSMQINDAPVGRSVDETLRLIQAFQHTDKNGEVCPANWKPGQKTIIPDQEQKKKYFGAEFADTL</sequence>
<dbReference type="OMA" id="QHLYGDD"/>
<dbReference type="CDD" id="cd03015">
    <property type="entry name" value="PRX_Typ2cys"/>
    <property type="match status" value="1"/>
</dbReference>
<dbReference type="InterPro" id="IPR036249">
    <property type="entry name" value="Thioredoxin-like_sf"/>
</dbReference>
<evidence type="ECO:0000259" key="12">
    <source>
        <dbReference type="PROSITE" id="PS51352"/>
    </source>
</evidence>
<dbReference type="PROSITE" id="PS51352">
    <property type="entry name" value="THIOREDOXIN_2"/>
    <property type="match status" value="1"/>
</dbReference>
<keyword evidence="5 9" id="KW-0560">Oxidoreductase</keyword>
<keyword evidence="6" id="KW-1015">Disulfide bond</keyword>
<evidence type="ECO:0000313" key="14">
    <source>
        <dbReference type="Proteomes" id="UP000039865"/>
    </source>
</evidence>
<evidence type="ECO:0000256" key="7">
    <source>
        <dbReference type="ARBA" id="ARBA00023284"/>
    </source>
</evidence>